<dbReference type="EMBL" id="BDGJ01000155">
    <property type="protein sequence ID" value="GAW93522.1"/>
    <property type="molecule type" value="Genomic_DNA"/>
</dbReference>
<dbReference type="AlphaFoldDB" id="A0A1Z5HVH1"/>
<evidence type="ECO:0000313" key="1">
    <source>
        <dbReference type="EMBL" id="GAW93522.1"/>
    </source>
</evidence>
<proteinExistence type="predicted"/>
<evidence type="ECO:0000313" key="2">
    <source>
        <dbReference type="Proteomes" id="UP000197032"/>
    </source>
</evidence>
<gene>
    <name evidence="1" type="ORF">KKC1_26530</name>
</gene>
<feature type="non-terminal residue" evidence="1">
    <location>
        <position position="74"/>
    </location>
</feature>
<comment type="caution">
    <text evidence="1">The sequence shown here is derived from an EMBL/GenBank/DDBJ whole genome shotgun (WGS) entry which is preliminary data.</text>
</comment>
<sequence>NQLQALLDEYFPEFREVFKNLLGKAAQWVLRHCPFLPYILAWSVEELAKQLKGATNNRVGLRRAGILKEAAENS</sequence>
<organism evidence="1 2">
    <name type="scientific">Calderihabitans maritimus</name>
    <dbReference type="NCBI Taxonomy" id="1246530"/>
    <lineage>
        <taxon>Bacteria</taxon>
        <taxon>Bacillati</taxon>
        <taxon>Bacillota</taxon>
        <taxon>Clostridia</taxon>
        <taxon>Neomoorellales</taxon>
        <taxon>Calderihabitantaceae</taxon>
        <taxon>Calderihabitans</taxon>
    </lineage>
</organism>
<feature type="non-terminal residue" evidence="1">
    <location>
        <position position="1"/>
    </location>
</feature>
<accession>A0A1Z5HVH1</accession>
<dbReference type="Proteomes" id="UP000197032">
    <property type="component" value="Unassembled WGS sequence"/>
</dbReference>
<keyword evidence="2" id="KW-1185">Reference proteome</keyword>
<name>A0A1Z5HVH1_9FIRM</name>
<protein>
    <submittedName>
        <fullName evidence="1">Transposase domain protein</fullName>
    </submittedName>
</protein>
<reference evidence="2" key="1">
    <citation type="journal article" date="2017" name="Appl. Environ. Microbiol.">
        <title>Genomic analysis of Calderihabitans maritimus KKC1, a thermophilic hydrogenogenic carboxydotrophic bacterium isolated from marine sediment.</title>
        <authorList>
            <person name="Omae K."/>
            <person name="Yoneda Y."/>
            <person name="Fukuyama Y."/>
            <person name="Yoshida T."/>
            <person name="Sako Y."/>
        </authorList>
    </citation>
    <scope>NUCLEOTIDE SEQUENCE [LARGE SCALE GENOMIC DNA]</scope>
    <source>
        <strain evidence="2">KKC1</strain>
    </source>
</reference>